<dbReference type="Gene3D" id="2.60.40.1120">
    <property type="entry name" value="Carboxypeptidase-like, regulatory domain"/>
    <property type="match status" value="1"/>
</dbReference>
<dbReference type="GO" id="GO:0015344">
    <property type="term" value="F:siderophore uptake transmembrane transporter activity"/>
    <property type="evidence" value="ECO:0007669"/>
    <property type="project" value="TreeGrafter"/>
</dbReference>
<sequence>MKSLTYLLLLVVPLFTLGKAVDPESGTIKGQVTTSDNKPASFVHIILKGARKSVMTEENGSFILSKVAPGTYELEVLMVGYETLRQQVIVEQDKVTAIALQLTLSNTQLEEVTVTNARNKFADKTSEQVARMPLRNMENPQVYNVVDRQLINEQMAVERTELFRNIPGAVPNFSAGGSQGFSMRGFSTTIGMRNGMATSAIVPLNPVILERVEAIKGPAGTLFGSNRNVTFGGVYNYVTKKPFADFGAELSVTAGSYEFSRLTADINTPLNASKTLLMRVNAGLQSEGSFQDQGFAKNYTFAPSFTYLAGDRLKFTVDAEFTRGNYTTTAFALGSLSNITARSFKELPLDYKSSMINNSIDISNGINNIQLQAEYKLSDQWKSQTNYLYSNGFYKHLYWTTITMLTDSTFARSVRNQTPETFGNTEFQQNFIGDFHIGSLRNRIVIGFDYNYNYNELYRATVSYDTVNLKKAQNGINTDRINALSSQRGFSVTATKAVNASAYISDAINITPSLIAMASVRIDRYNTDGTFTQSTGAYTGAYKQTSVSPKFGLVYQLMQNKLSLFGNYMNGFVNLGPVTQPDNSILVLKPQYGNQWEGGVKFALLGNKVNGGVSYYNIDITNSTRTETINGKNFTLQDGTQRSRGVEVELISNPVAGLNIVAGYAYNKNDYTKASAALQGKKVVFSPNNTANVWLSYVFTRGRVKGFGFGAGGNYVGDSWFEATNTFKVPSYTLVNATLFFDQRTYRISLKGNNLTGQKYWNNNGTPQKPFNFLASLAFKF</sequence>
<dbReference type="InterPro" id="IPR039426">
    <property type="entry name" value="TonB-dep_rcpt-like"/>
</dbReference>
<feature type="signal peptide" evidence="16">
    <location>
        <begin position="1"/>
        <end position="20"/>
    </location>
</feature>
<evidence type="ECO:0000313" key="20">
    <source>
        <dbReference type="Proteomes" id="UP000290545"/>
    </source>
</evidence>
<dbReference type="Pfam" id="PF13715">
    <property type="entry name" value="CarbopepD_reg_2"/>
    <property type="match status" value="1"/>
</dbReference>
<name>A0A4Q1D310_9BACT</name>
<evidence type="ECO:0000256" key="6">
    <source>
        <dbReference type="ARBA" id="ARBA00022692"/>
    </source>
</evidence>
<dbReference type="Pfam" id="PF00593">
    <property type="entry name" value="TonB_dep_Rec_b-barrel"/>
    <property type="match status" value="1"/>
</dbReference>
<gene>
    <name evidence="19" type="ORF">ESB13_11615</name>
</gene>
<keyword evidence="20" id="KW-1185">Reference proteome</keyword>
<keyword evidence="12 19" id="KW-0675">Receptor</keyword>
<dbReference type="InterPro" id="IPR036942">
    <property type="entry name" value="Beta-barrel_TonB_sf"/>
</dbReference>
<evidence type="ECO:0000256" key="11">
    <source>
        <dbReference type="ARBA" id="ARBA00023136"/>
    </source>
</evidence>
<dbReference type="InterPro" id="IPR012910">
    <property type="entry name" value="Plug_dom"/>
</dbReference>
<dbReference type="GO" id="GO:0038023">
    <property type="term" value="F:signaling receptor activity"/>
    <property type="evidence" value="ECO:0007669"/>
    <property type="project" value="InterPro"/>
</dbReference>
<dbReference type="GO" id="GO:0030246">
    <property type="term" value="F:carbohydrate binding"/>
    <property type="evidence" value="ECO:0007669"/>
    <property type="project" value="InterPro"/>
</dbReference>
<comment type="similarity">
    <text evidence="2 14 15">Belongs to the TonB-dependent receptor family.</text>
</comment>
<evidence type="ECO:0000313" key="19">
    <source>
        <dbReference type="EMBL" id="RXK82782.1"/>
    </source>
</evidence>
<evidence type="ECO:0000256" key="13">
    <source>
        <dbReference type="ARBA" id="ARBA00023237"/>
    </source>
</evidence>
<reference evidence="19 20" key="1">
    <citation type="submission" date="2019-01" db="EMBL/GenBank/DDBJ databases">
        <title>Filimonas sp. strain TTM-71.</title>
        <authorList>
            <person name="Chen W.-M."/>
        </authorList>
    </citation>
    <scope>NUCLEOTIDE SEQUENCE [LARGE SCALE GENOMIC DNA]</scope>
    <source>
        <strain evidence="19 20">TTM-71</strain>
    </source>
</reference>
<protein>
    <submittedName>
        <fullName evidence="19">TonB-dependent receptor</fullName>
    </submittedName>
</protein>
<keyword evidence="10 15" id="KW-0798">TonB box</keyword>
<dbReference type="InterPro" id="IPR000531">
    <property type="entry name" value="Beta-barrel_TonB"/>
</dbReference>
<keyword evidence="9" id="KW-0406">Ion transport</keyword>
<dbReference type="SUPFAM" id="SSF49452">
    <property type="entry name" value="Starch-binding domain-like"/>
    <property type="match status" value="1"/>
</dbReference>
<evidence type="ECO:0000256" key="10">
    <source>
        <dbReference type="ARBA" id="ARBA00023077"/>
    </source>
</evidence>
<dbReference type="Gene3D" id="2.170.130.10">
    <property type="entry name" value="TonB-dependent receptor, plug domain"/>
    <property type="match status" value="1"/>
</dbReference>
<dbReference type="NCBIfam" id="TIGR01783">
    <property type="entry name" value="TonB-siderophor"/>
    <property type="match status" value="1"/>
</dbReference>
<evidence type="ECO:0000256" key="12">
    <source>
        <dbReference type="ARBA" id="ARBA00023170"/>
    </source>
</evidence>
<dbReference type="SUPFAM" id="SSF56935">
    <property type="entry name" value="Porins"/>
    <property type="match status" value="1"/>
</dbReference>
<evidence type="ECO:0000256" key="14">
    <source>
        <dbReference type="PROSITE-ProRule" id="PRU01360"/>
    </source>
</evidence>
<evidence type="ECO:0000256" key="5">
    <source>
        <dbReference type="ARBA" id="ARBA00022496"/>
    </source>
</evidence>
<comment type="subcellular location">
    <subcellularLocation>
        <location evidence="1 14">Cell outer membrane</location>
        <topology evidence="1 14">Multi-pass membrane protein</topology>
    </subcellularLocation>
</comment>
<accession>A0A4Q1D310</accession>
<dbReference type="OrthoDB" id="9758472at2"/>
<dbReference type="GO" id="GO:0009279">
    <property type="term" value="C:cell outer membrane"/>
    <property type="evidence" value="ECO:0007669"/>
    <property type="project" value="UniProtKB-SubCell"/>
</dbReference>
<dbReference type="InterPro" id="IPR013784">
    <property type="entry name" value="Carb-bd-like_fold"/>
</dbReference>
<dbReference type="Gene3D" id="2.40.170.20">
    <property type="entry name" value="TonB-dependent receptor, beta-barrel domain"/>
    <property type="match status" value="1"/>
</dbReference>
<evidence type="ECO:0000256" key="4">
    <source>
        <dbReference type="ARBA" id="ARBA00022452"/>
    </source>
</evidence>
<evidence type="ECO:0000256" key="9">
    <source>
        <dbReference type="ARBA" id="ARBA00023065"/>
    </source>
</evidence>
<dbReference type="EMBL" id="SDHZ01000002">
    <property type="protein sequence ID" value="RXK82782.1"/>
    <property type="molecule type" value="Genomic_DNA"/>
</dbReference>
<organism evidence="19 20">
    <name type="scientific">Filimonas effusa</name>
    <dbReference type="NCBI Taxonomy" id="2508721"/>
    <lineage>
        <taxon>Bacteria</taxon>
        <taxon>Pseudomonadati</taxon>
        <taxon>Bacteroidota</taxon>
        <taxon>Chitinophagia</taxon>
        <taxon>Chitinophagales</taxon>
        <taxon>Chitinophagaceae</taxon>
        <taxon>Filimonas</taxon>
    </lineage>
</organism>
<evidence type="ECO:0000256" key="2">
    <source>
        <dbReference type="ARBA" id="ARBA00009810"/>
    </source>
</evidence>
<proteinExistence type="inferred from homology"/>
<evidence type="ECO:0000256" key="3">
    <source>
        <dbReference type="ARBA" id="ARBA00022448"/>
    </source>
</evidence>
<dbReference type="PANTHER" id="PTHR32552:SF68">
    <property type="entry name" value="FERRICHROME OUTER MEMBRANE TRANSPORTER_PHAGE RECEPTOR"/>
    <property type="match status" value="1"/>
</dbReference>
<feature type="chain" id="PRO_5020789600" evidence="16">
    <location>
        <begin position="21"/>
        <end position="781"/>
    </location>
</feature>
<evidence type="ECO:0000259" key="17">
    <source>
        <dbReference type="Pfam" id="PF00593"/>
    </source>
</evidence>
<dbReference type="RefSeq" id="WP_129003453.1">
    <property type="nucleotide sequence ID" value="NZ_SDHZ01000002.1"/>
</dbReference>
<evidence type="ECO:0000256" key="15">
    <source>
        <dbReference type="RuleBase" id="RU003357"/>
    </source>
</evidence>
<dbReference type="PANTHER" id="PTHR32552">
    <property type="entry name" value="FERRICHROME IRON RECEPTOR-RELATED"/>
    <property type="match status" value="1"/>
</dbReference>
<dbReference type="PROSITE" id="PS52016">
    <property type="entry name" value="TONB_DEPENDENT_REC_3"/>
    <property type="match status" value="1"/>
</dbReference>
<dbReference type="CDD" id="cd01347">
    <property type="entry name" value="ligand_gated_channel"/>
    <property type="match status" value="1"/>
</dbReference>
<dbReference type="Pfam" id="PF07715">
    <property type="entry name" value="Plug"/>
    <property type="match status" value="1"/>
</dbReference>
<dbReference type="Proteomes" id="UP000290545">
    <property type="component" value="Unassembled WGS sequence"/>
</dbReference>
<keyword evidence="4 14" id="KW-1134">Transmembrane beta strand</keyword>
<keyword evidence="7 16" id="KW-0732">Signal</keyword>
<keyword evidence="8" id="KW-0408">Iron</keyword>
<comment type="caution">
    <text evidence="19">The sequence shown here is derived from an EMBL/GenBank/DDBJ whole genome shotgun (WGS) entry which is preliminary data.</text>
</comment>
<dbReference type="InterPro" id="IPR037066">
    <property type="entry name" value="Plug_dom_sf"/>
</dbReference>
<dbReference type="InterPro" id="IPR010105">
    <property type="entry name" value="TonB_sidphr_rcpt"/>
</dbReference>
<keyword evidence="3 14" id="KW-0813">Transport</keyword>
<feature type="domain" description="TonB-dependent receptor-like beta-barrel" evidence="17">
    <location>
        <begin position="357"/>
        <end position="755"/>
    </location>
</feature>
<dbReference type="GO" id="GO:0015891">
    <property type="term" value="P:siderophore transport"/>
    <property type="evidence" value="ECO:0007669"/>
    <property type="project" value="InterPro"/>
</dbReference>
<keyword evidence="11 14" id="KW-0472">Membrane</keyword>
<feature type="domain" description="TonB-dependent receptor plug" evidence="18">
    <location>
        <begin position="136"/>
        <end position="226"/>
    </location>
</feature>
<keyword evidence="13 14" id="KW-0998">Cell outer membrane</keyword>
<evidence type="ECO:0000256" key="16">
    <source>
        <dbReference type="SAM" id="SignalP"/>
    </source>
</evidence>
<evidence type="ECO:0000259" key="18">
    <source>
        <dbReference type="Pfam" id="PF07715"/>
    </source>
</evidence>
<evidence type="ECO:0000256" key="1">
    <source>
        <dbReference type="ARBA" id="ARBA00004571"/>
    </source>
</evidence>
<evidence type="ECO:0000256" key="7">
    <source>
        <dbReference type="ARBA" id="ARBA00022729"/>
    </source>
</evidence>
<keyword evidence="6 14" id="KW-0812">Transmembrane</keyword>
<dbReference type="AlphaFoldDB" id="A0A4Q1D310"/>
<evidence type="ECO:0000256" key="8">
    <source>
        <dbReference type="ARBA" id="ARBA00023004"/>
    </source>
</evidence>
<keyword evidence="5" id="KW-0410">Iron transport</keyword>